<evidence type="ECO:0000313" key="5">
    <source>
        <dbReference type="EMBL" id="NNG39580.1"/>
    </source>
</evidence>
<keyword evidence="6" id="KW-1185">Reference proteome</keyword>
<evidence type="ECO:0000313" key="6">
    <source>
        <dbReference type="Proteomes" id="UP000557772"/>
    </source>
</evidence>
<sequence length="219" mass="22619">MLICCEVLLAATSPAGKRLAGGAQLDLALAGGVLTELAAHQRVAVKGSRLVVLDERPGGDPLLDHALAIFAQGAGKKPEKVLPRLAKGMTDRVYDRLVADGAVRRDLGGFLRPTRHPVVDAARREAVLRAGRQVLAGTARPDLHSGSLIALLTAADAVTTVYYAEQFGVSARELKKRAKAVGAQDWAAGAAEAAIRSAQHAVSAALATSAVAANIALNS</sequence>
<keyword evidence="4" id="KW-0472">Membrane</keyword>
<dbReference type="EMBL" id="JABENB010000001">
    <property type="protein sequence ID" value="NNG39580.1"/>
    <property type="molecule type" value="Genomic_DNA"/>
</dbReference>
<dbReference type="Pfam" id="PF05719">
    <property type="entry name" value="GPP34"/>
    <property type="match status" value="1"/>
</dbReference>
<dbReference type="Proteomes" id="UP000557772">
    <property type="component" value="Unassembled WGS sequence"/>
</dbReference>
<proteinExistence type="predicted"/>
<evidence type="ECO:0000256" key="2">
    <source>
        <dbReference type="ARBA" id="ARBA00023034"/>
    </source>
</evidence>
<keyword evidence="2" id="KW-0333">Golgi apparatus</keyword>
<gene>
    <name evidence="5" type="ORF">HJ588_09895</name>
</gene>
<dbReference type="RefSeq" id="WP_171154454.1">
    <property type="nucleotide sequence ID" value="NZ_JABENB010000001.1"/>
</dbReference>
<name>A0A849AMK0_9MICO</name>
<dbReference type="InterPro" id="IPR008628">
    <property type="entry name" value="GPP34-like"/>
</dbReference>
<keyword evidence="3" id="KW-0446">Lipid-binding</keyword>
<evidence type="ECO:0000256" key="3">
    <source>
        <dbReference type="ARBA" id="ARBA00023121"/>
    </source>
</evidence>
<dbReference type="Gene3D" id="1.10.3630.10">
    <property type="entry name" value="yeast vps74-n-term truncation variant domain like"/>
    <property type="match status" value="1"/>
</dbReference>
<accession>A0A849AMK0</accession>
<comment type="caution">
    <text evidence="5">The sequence shown here is derived from an EMBL/GenBank/DDBJ whole genome shotgun (WGS) entry which is preliminary data.</text>
</comment>
<dbReference type="GO" id="GO:0012505">
    <property type="term" value="C:endomembrane system"/>
    <property type="evidence" value="ECO:0007669"/>
    <property type="project" value="UniProtKB-ARBA"/>
</dbReference>
<protein>
    <submittedName>
        <fullName evidence="5">GPP34 family phosphoprotein</fullName>
    </submittedName>
</protein>
<dbReference type="GO" id="GO:0005737">
    <property type="term" value="C:cytoplasm"/>
    <property type="evidence" value="ECO:0007669"/>
    <property type="project" value="UniProtKB-ARBA"/>
</dbReference>
<evidence type="ECO:0000256" key="1">
    <source>
        <dbReference type="ARBA" id="ARBA00004255"/>
    </source>
</evidence>
<dbReference type="GO" id="GO:0070273">
    <property type="term" value="F:phosphatidylinositol-4-phosphate binding"/>
    <property type="evidence" value="ECO:0007669"/>
    <property type="project" value="InterPro"/>
</dbReference>
<evidence type="ECO:0000256" key="4">
    <source>
        <dbReference type="ARBA" id="ARBA00023136"/>
    </source>
</evidence>
<reference evidence="5 6" key="1">
    <citation type="submission" date="2020-05" db="EMBL/GenBank/DDBJ databases">
        <title>Flexivirga sp. ID2601S isolated from air conditioner.</title>
        <authorList>
            <person name="Kim D.H."/>
        </authorList>
    </citation>
    <scope>NUCLEOTIDE SEQUENCE [LARGE SCALE GENOMIC DNA]</scope>
    <source>
        <strain evidence="5 6">ID2601S</strain>
    </source>
</reference>
<comment type="subcellular location">
    <subcellularLocation>
        <location evidence="1">Golgi apparatus membrane</location>
        <topology evidence="1">Peripheral membrane protein</topology>
        <orientation evidence="1">Cytoplasmic side</orientation>
    </subcellularLocation>
</comment>
<dbReference type="InterPro" id="IPR038261">
    <property type="entry name" value="GPP34-like_sf"/>
</dbReference>
<organism evidence="5 6">
    <name type="scientific">Flexivirga aerilata</name>
    <dbReference type="NCBI Taxonomy" id="1656889"/>
    <lineage>
        <taxon>Bacteria</taxon>
        <taxon>Bacillati</taxon>
        <taxon>Actinomycetota</taxon>
        <taxon>Actinomycetes</taxon>
        <taxon>Micrococcales</taxon>
        <taxon>Dermacoccaceae</taxon>
        <taxon>Flexivirga</taxon>
    </lineage>
</organism>
<dbReference type="AlphaFoldDB" id="A0A849AMK0"/>